<feature type="region of interest" description="Disordered" evidence="4">
    <location>
        <begin position="717"/>
        <end position="904"/>
    </location>
</feature>
<dbReference type="AlphaFoldDB" id="A0A3N2PVR1"/>
<evidence type="ECO:0000313" key="7">
    <source>
        <dbReference type="Proteomes" id="UP000272025"/>
    </source>
</evidence>
<dbReference type="GO" id="GO:0005737">
    <property type="term" value="C:cytoplasm"/>
    <property type="evidence" value="ECO:0007669"/>
    <property type="project" value="UniProtKB-SubCell"/>
</dbReference>
<dbReference type="STRING" id="1314773.A0A3N2PVR1"/>
<feature type="compositionally biased region" description="Polar residues" evidence="4">
    <location>
        <begin position="40"/>
        <end position="52"/>
    </location>
</feature>
<evidence type="ECO:0000256" key="1">
    <source>
        <dbReference type="ARBA" id="ARBA00004496"/>
    </source>
</evidence>
<evidence type="ECO:0000256" key="4">
    <source>
        <dbReference type="SAM" id="MobiDB-lite"/>
    </source>
</evidence>
<dbReference type="GO" id="GO:0005815">
    <property type="term" value="C:microtubule organizing center"/>
    <property type="evidence" value="ECO:0007669"/>
    <property type="project" value="InterPro"/>
</dbReference>
<proteinExistence type="predicted"/>
<protein>
    <recommendedName>
        <fullName evidence="5">Centrosomin N-terminal motif 1 domain-containing protein</fullName>
    </recommendedName>
</protein>
<keyword evidence="2" id="KW-0963">Cytoplasm</keyword>
<feature type="compositionally biased region" description="Low complexity" evidence="4">
    <location>
        <begin position="961"/>
        <end position="978"/>
    </location>
</feature>
<dbReference type="Pfam" id="PF07989">
    <property type="entry name" value="Cnn_1N"/>
    <property type="match status" value="1"/>
</dbReference>
<dbReference type="InterPro" id="IPR012943">
    <property type="entry name" value="Cnn_1N"/>
</dbReference>
<feature type="compositionally biased region" description="Low complexity" evidence="4">
    <location>
        <begin position="735"/>
        <end position="782"/>
    </location>
</feature>
<sequence>MDGFANSNYARDPERSSRRSLSHYPRAPSRSSTSTSSTRMTPHSANSSSSRLATEPPPRPASAAHPSHRYHHNASVKPPITPRPQSVVPRMTQEPQGQSQSQSAVSSFLQERLQKTREEAERNAIARLRQDMAASMEERSRTAQTSPAQPGSSSDGRASTLGSSTTAAEPPKKKGMGVKEMEATVSTLHKQNFDLKLELFHRRERQNALEERVESLEANKRQMEDVNDRLLEELEKRDKAVQEAVQMIILLEAQVEQLLKEREMVRQVEAAGYIHLEGLDPTPGAPTSAENPGDLLRLREELKAVNRMPSFLSDNTENTANLRHVLLGTQAGLLSSPKMLADGVGVSDIEMARYSGAMSPSLSVLSESSFVSIYGDKGSRDKPRSPLDEPLPIDGNNNIHFSPDDRGSTPRPSAATPHRGPSSGSASRTSSGGRFQSINDVIERSPLQRIERLDRSLQGEPTSTSPSKQQRVSQSQTKSKMEKREALRRVHTDTPPSGHRQSDQGLPPTPDTISTSTLRRFETSNSTDTLAQSGTFGERSNGSISDSRPPTDSVGRKHEVQTPEDNDGVSVSRPQPKVIAPTKRRSFVGGSYFDDRMLRSHARPRSADETTASFGGKGNAWDSDSDSDDDHDDDDDGASIQSLESSLDIWLQQGKETKRRGGRGSPDLFGFPASAAGWKTRAMVGPGPSSSEGPGTDGAPLVWPDPLEDLVPIQQALFGPGVAPPPPNRRSSLHARTGSASAAATTTKQGQAENAENAGATGNADANASASANSNTNTNTNSKLRNSFIRAVRRNSDDGRNRPARLSLPQQKTTTTATATTDAKQGNNRAYPPLSRPTTSTSTPRTSRRINSLWRRSLGGTGSAPSPTQPSPATEKVAAADPPTTTTTVDEADDGHGHVTCGTPSWIHRSKVMMDDDTRALGATPPPIQRQPQPQRRRGSSVVESEGAPVVDGGSSLQMQMPLPTTPVTPVAMAPNTPGKNQGSWGGDATPTAGVVEGAMEGGASLHGGGRDHNGSRRKWIPGFGRASGLRNRMG</sequence>
<accession>A0A3N2PVR1</accession>
<feature type="domain" description="Centrosomin N-terminal motif 1" evidence="5">
    <location>
        <begin position="178"/>
        <end position="246"/>
    </location>
</feature>
<reference evidence="6 7" key="1">
    <citation type="journal article" date="2018" name="Mol. Ecol.">
        <title>The obligate alkalophilic soda-lake fungus Sodiomyces alkalinus has shifted to a protein diet.</title>
        <authorList>
            <person name="Grum-Grzhimaylo A.A."/>
            <person name="Falkoski D.L."/>
            <person name="van den Heuvel J."/>
            <person name="Valero-Jimenez C.A."/>
            <person name="Min B."/>
            <person name="Choi I.G."/>
            <person name="Lipzen A."/>
            <person name="Daum C.G."/>
            <person name="Aanen D.K."/>
            <person name="Tsang A."/>
            <person name="Henrissat B."/>
            <person name="Bilanenko E.N."/>
            <person name="de Vries R.P."/>
            <person name="van Kan J.A.L."/>
            <person name="Grigoriev I.V."/>
            <person name="Debets A.J.M."/>
        </authorList>
    </citation>
    <scope>NUCLEOTIDE SEQUENCE [LARGE SCALE GENOMIC DNA]</scope>
    <source>
        <strain evidence="6 7">F11</strain>
    </source>
</reference>
<feature type="coiled-coil region" evidence="3">
    <location>
        <begin position="206"/>
        <end position="268"/>
    </location>
</feature>
<feature type="compositionally biased region" description="Low complexity" evidence="4">
    <location>
        <begin position="419"/>
        <end position="434"/>
    </location>
</feature>
<feature type="compositionally biased region" description="Low complexity" evidence="4">
    <location>
        <begin position="863"/>
        <end position="889"/>
    </location>
</feature>
<feature type="compositionally biased region" description="Polar residues" evidence="4">
    <location>
        <begin position="511"/>
        <end position="550"/>
    </location>
</feature>
<feature type="compositionally biased region" description="Basic and acidic residues" evidence="4">
    <location>
        <begin position="377"/>
        <end position="387"/>
    </location>
</feature>
<name>A0A3N2PVR1_SODAK</name>
<feature type="compositionally biased region" description="Polar residues" evidence="4">
    <location>
        <begin position="459"/>
        <end position="478"/>
    </location>
</feature>
<evidence type="ECO:0000256" key="3">
    <source>
        <dbReference type="SAM" id="Coils"/>
    </source>
</evidence>
<feature type="compositionally biased region" description="Low complexity" evidence="4">
    <location>
        <begin position="685"/>
        <end position="694"/>
    </location>
</feature>
<dbReference type="OrthoDB" id="10251744at2759"/>
<feature type="compositionally biased region" description="Low complexity" evidence="4">
    <location>
        <begin position="993"/>
        <end position="1004"/>
    </location>
</feature>
<dbReference type="RefSeq" id="XP_028466385.1">
    <property type="nucleotide sequence ID" value="XM_028612899.1"/>
</dbReference>
<feature type="region of interest" description="Disordered" evidence="4">
    <location>
        <begin position="918"/>
        <end position="1035"/>
    </location>
</feature>
<evidence type="ECO:0000313" key="6">
    <source>
        <dbReference type="EMBL" id="ROT38579.1"/>
    </source>
</evidence>
<feature type="compositionally biased region" description="Polar residues" evidence="4">
    <location>
        <begin position="142"/>
        <end position="167"/>
    </location>
</feature>
<evidence type="ECO:0000259" key="5">
    <source>
        <dbReference type="Pfam" id="PF07989"/>
    </source>
</evidence>
<feature type="compositionally biased region" description="Basic and acidic residues" evidence="4">
    <location>
        <begin position="479"/>
        <end position="492"/>
    </location>
</feature>
<feature type="compositionally biased region" description="Acidic residues" evidence="4">
    <location>
        <begin position="623"/>
        <end position="637"/>
    </location>
</feature>
<feature type="compositionally biased region" description="Basic and acidic residues" evidence="4">
    <location>
        <begin position="112"/>
        <end position="141"/>
    </location>
</feature>
<feature type="region of interest" description="Disordered" evidence="4">
    <location>
        <begin position="1"/>
        <end position="178"/>
    </location>
</feature>
<gene>
    <name evidence="6" type="ORF">SODALDRAFT_339934</name>
</gene>
<organism evidence="6 7">
    <name type="scientific">Sodiomyces alkalinus (strain CBS 110278 / VKM F-3762 / F11)</name>
    <name type="common">Alkaliphilic filamentous fungus</name>
    <dbReference type="NCBI Taxonomy" id="1314773"/>
    <lineage>
        <taxon>Eukaryota</taxon>
        <taxon>Fungi</taxon>
        <taxon>Dikarya</taxon>
        <taxon>Ascomycota</taxon>
        <taxon>Pezizomycotina</taxon>
        <taxon>Sordariomycetes</taxon>
        <taxon>Hypocreomycetidae</taxon>
        <taxon>Glomerellales</taxon>
        <taxon>Plectosphaerellaceae</taxon>
        <taxon>Sodiomyces</taxon>
    </lineage>
</organism>
<feature type="region of interest" description="Disordered" evidence="4">
    <location>
        <begin position="376"/>
        <end position="703"/>
    </location>
</feature>
<dbReference type="Proteomes" id="UP000272025">
    <property type="component" value="Unassembled WGS sequence"/>
</dbReference>
<evidence type="ECO:0000256" key="2">
    <source>
        <dbReference type="ARBA" id="ARBA00022490"/>
    </source>
</evidence>
<keyword evidence="3" id="KW-0175">Coiled coil</keyword>
<dbReference type="EMBL" id="ML119055">
    <property type="protein sequence ID" value="ROT38579.1"/>
    <property type="molecule type" value="Genomic_DNA"/>
</dbReference>
<dbReference type="GeneID" id="39581377"/>
<feature type="compositionally biased region" description="Low complexity" evidence="4">
    <location>
        <begin position="832"/>
        <end position="845"/>
    </location>
</feature>
<feature type="compositionally biased region" description="Low complexity" evidence="4">
    <location>
        <begin position="29"/>
        <end position="39"/>
    </location>
</feature>
<feature type="compositionally biased region" description="Low complexity" evidence="4">
    <location>
        <begin position="96"/>
        <end position="110"/>
    </location>
</feature>
<comment type="subcellular location">
    <subcellularLocation>
        <location evidence="1">Cytoplasm</location>
    </subcellularLocation>
</comment>
<keyword evidence="7" id="KW-1185">Reference proteome</keyword>